<organism evidence="11 12">
    <name type="scientific">Paenibacillus agri</name>
    <dbReference type="NCBI Taxonomy" id="2744309"/>
    <lineage>
        <taxon>Bacteria</taxon>
        <taxon>Bacillati</taxon>
        <taxon>Bacillota</taxon>
        <taxon>Bacilli</taxon>
        <taxon>Bacillales</taxon>
        <taxon>Paenibacillaceae</taxon>
        <taxon>Paenibacillus</taxon>
    </lineage>
</organism>
<evidence type="ECO:0000256" key="6">
    <source>
        <dbReference type="ARBA" id="ARBA00023125"/>
    </source>
</evidence>
<name>A0A850EJ11_9BACL</name>
<evidence type="ECO:0000256" key="1">
    <source>
        <dbReference type="ARBA" id="ARBA00004496"/>
    </source>
</evidence>
<dbReference type="Gene3D" id="3.40.50.2300">
    <property type="match status" value="1"/>
</dbReference>
<keyword evidence="6" id="KW-0238">DNA-binding</keyword>
<evidence type="ECO:0000256" key="5">
    <source>
        <dbReference type="ARBA" id="ARBA00023015"/>
    </source>
</evidence>
<dbReference type="InterPro" id="IPR001789">
    <property type="entry name" value="Sig_transdc_resp-reg_receiver"/>
</dbReference>
<reference evidence="11" key="1">
    <citation type="submission" date="2020-06" db="EMBL/GenBank/DDBJ databases">
        <title>Paenibacillus sp. nov., isolated from soil.</title>
        <authorList>
            <person name="Seo Y.L."/>
        </authorList>
    </citation>
    <scope>NUCLEOTIDE SEQUENCE [LARGE SCALE GENOMIC DNA]</scope>
    <source>
        <strain evidence="11">JW14</strain>
    </source>
</reference>
<gene>
    <name evidence="11" type="ORF">HPT30_05500</name>
</gene>
<evidence type="ECO:0000256" key="3">
    <source>
        <dbReference type="ARBA" id="ARBA00022553"/>
    </source>
</evidence>
<comment type="caution">
    <text evidence="11">The sequence shown here is derived from an EMBL/GenBank/DDBJ whole genome shotgun (WGS) entry which is preliminary data.</text>
</comment>
<dbReference type="SMART" id="SM00448">
    <property type="entry name" value="REC"/>
    <property type="match status" value="1"/>
</dbReference>
<evidence type="ECO:0000256" key="2">
    <source>
        <dbReference type="ARBA" id="ARBA00022490"/>
    </source>
</evidence>
<dbReference type="SUPFAM" id="SSF52172">
    <property type="entry name" value="CheY-like"/>
    <property type="match status" value="1"/>
</dbReference>
<evidence type="ECO:0000259" key="10">
    <source>
        <dbReference type="PROSITE" id="PS50110"/>
    </source>
</evidence>
<dbReference type="PROSITE" id="PS00041">
    <property type="entry name" value="HTH_ARAC_FAMILY_1"/>
    <property type="match status" value="1"/>
</dbReference>
<feature type="modified residue" description="4-aspartylphosphate" evidence="8">
    <location>
        <position position="56"/>
    </location>
</feature>
<dbReference type="PROSITE" id="PS01124">
    <property type="entry name" value="HTH_ARAC_FAMILY_2"/>
    <property type="match status" value="1"/>
</dbReference>
<evidence type="ECO:0000256" key="8">
    <source>
        <dbReference type="PROSITE-ProRule" id="PRU00169"/>
    </source>
</evidence>
<feature type="domain" description="HTH araC/xylS-type" evidence="9">
    <location>
        <begin position="436"/>
        <end position="534"/>
    </location>
</feature>
<accession>A0A850EJ11</accession>
<dbReference type="GO" id="GO:0000160">
    <property type="term" value="P:phosphorelay signal transduction system"/>
    <property type="evidence" value="ECO:0007669"/>
    <property type="project" value="UniProtKB-KW"/>
</dbReference>
<protein>
    <submittedName>
        <fullName evidence="11">Response regulator</fullName>
    </submittedName>
</protein>
<keyword evidence="4" id="KW-0902">Two-component regulatory system</keyword>
<dbReference type="Pfam" id="PF12833">
    <property type="entry name" value="HTH_18"/>
    <property type="match status" value="1"/>
</dbReference>
<keyword evidence="3 8" id="KW-0597">Phosphoprotein</keyword>
<dbReference type="InterPro" id="IPR051552">
    <property type="entry name" value="HptR"/>
</dbReference>
<dbReference type="InterPro" id="IPR020449">
    <property type="entry name" value="Tscrpt_reg_AraC-type_HTH"/>
</dbReference>
<dbReference type="InterPro" id="IPR009057">
    <property type="entry name" value="Homeodomain-like_sf"/>
</dbReference>
<evidence type="ECO:0000256" key="7">
    <source>
        <dbReference type="ARBA" id="ARBA00023163"/>
    </source>
</evidence>
<dbReference type="SUPFAM" id="SSF46689">
    <property type="entry name" value="Homeodomain-like"/>
    <property type="match status" value="1"/>
</dbReference>
<evidence type="ECO:0000259" key="9">
    <source>
        <dbReference type="PROSITE" id="PS01124"/>
    </source>
</evidence>
<comment type="subcellular location">
    <subcellularLocation>
        <location evidence="1">Cytoplasm</location>
    </subcellularLocation>
</comment>
<keyword evidence="2" id="KW-0963">Cytoplasm</keyword>
<dbReference type="PROSITE" id="PS50110">
    <property type="entry name" value="RESPONSE_REGULATORY"/>
    <property type="match status" value="1"/>
</dbReference>
<dbReference type="GO" id="GO:0003700">
    <property type="term" value="F:DNA-binding transcription factor activity"/>
    <property type="evidence" value="ECO:0007669"/>
    <property type="project" value="InterPro"/>
</dbReference>
<dbReference type="InterPro" id="IPR018062">
    <property type="entry name" value="HTH_AraC-typ_CS"/>
</dbReference>
<dbReference type="CDD" id="cd17536">
    <property type="entry name" value="REC_YesN-like"/>
    <property type="match status" value="1"/>
</dbReference>
<dbReference type="GO" id="GO:0043565">
    <property type="term" value="F:sequence-specific DNA binding"/>
    <property type="evidence" value="ECO:0007669"/>
    <property type="project" value="InterPro"/>
</dbReference>
<dbReference type="RefSeq" id="WP_175370435.1">
    <property type="nucleotide sequence ID" value="NZ_JABWCS010000193.1"/>
</dbReference>
<dbReference type="PANTHER" id="PTHR42713">
    <property type="entry name" value="HISTIDINE KINASE-RELATED"/>
    <property type="match status" value="1"/>
</dbReference>
<dbReference type="Proteomes" id="UP000564806">
    <property type="component" value="Unassembled WGS sequence"/>
</dbReference>
<dbReference type="InterPro" id="IPR011006">
    <property type="entry name" value="CheY-like_superfamily"/>
</dbReference>
<dbReference type="SMART" id="SM00342">
    <property type="entry name" value="HTH_ARAC"/>
    <property type="match status" value="1"/>
</dbReference>
<dbReference type="GO" id="GO:0005737">
    <property type="term" value="C:cytoplasm"/>
    <property type="evidence" value="ECO:0007669"/>
    <property type="project" value="UniProtKB-SubCell"/>
</dbReference>
<dbReference type="EMBL" id="JABWCS010000193">
    <property type="protein sequence ID" value="NUU59810.1"/>
    <property type="molecule type" value="Genomic_DNA"/>
</dbReference>
<dbReference type="Pfam" id="PF00072">
    <property type="entry name" value="Response_reg"/>
    <property type="match status" value="1"/>
</dbReference>
<keyword evidence="12" id="KW-1185">Reference proteome</keyword>
<dbReference type="Gene3D" id="1.10.10.60">
    <property type="entry name" value="Homeodomain-like"/>
    <property type="match status" value="2"/>
</dbReference>
<feature type="domain" description="Response regulatory" evidence="10">
    <location>
        <begin position="3"/>
        <end position="121"/>
    </location>
</feature>
<evidence type="ECO:0000256" key="4">
    <source>
        <dbReference type="ARBA" id="ARBA00023012"/>
    </source>
</evidence>
<dbReference type="AlphaFoldDB" id="A0A850EJ11"/>
<proteinExistence type="predicted"/>
<dbReference type="PANTHER" id="PTHR42713:SF3">
    <property type="entry name" value="TRANSCRIPTIONAL REGULATORY PROTEIN HPTR"/>
    <property type="match status" value="1"/>
</dbReference>
<dbReference type="InterPro" id="IPR018060">
    <property type="entry name" value="HTH_AraC"/>
</dbReference>
<dbReference type="PRINTS" id="PR00032">
    <property type="entry name" value="HTHARAC"/>
</dbReference>
<evidence type="ECO:0000313" key="12">
    <source>
        <dbReference type="Proteomes" id="UP000564806"/>
    </source>
</evidence>
<keyword evidence="5" id="KW-0805">Transcription regulation</keyword>
<keyword evidence="7" id="KW-0804">Transcription</keyword>
<evidence type="ECO:0000313" key="11">
    <source>
        <dbReference type="EMBL" id="NUU59810.1"/>
    </source>
</evidence>
<sequence>MYGVMLVDDEKSVRSSIKSKIDWKAAGFEIVLEAGSGSEALKLLKRKPLPQVIISDMRMPQMEGIEFIRICKEKYPGLRTVALSGYSDFEDLREAVRLGVKDYLLKPVARDELNALLAKLAADLREGQATAQPSRLKAKTAVRSEQLWLLQEDYLLQLVKGEWYSTRAVRERLAKLGLAPLAGNDLQGQFAAVEMHLPPAWATERQERRELLYQGFQGLCRETAAMWKGVYPFSDFGNPTMMYFLISFKKEAAQENKSTRFLQELQKAAGSKLTLNSVAGVGMEFRGLKNLKSGFASALWNWSRSREGDADNGTDLKTLPAFSPGTERKLANSIELCEMQAVREQLEGIFTNERVEDHSDAEYNFLALRSQLLLVALAGKYASGGSSLQKYLWNGQSLLSGHRSREWLLEDLSERAQLVIEEVKKTENRDGVLLVEAVRKYVEVNYGYELRLPILANKYHMNEADLSRLFKQHVGSSLSGYLGGVRAAKAEPFLQENILKLSDIAVVVGYAGPDEFSAAFKKHYGKTPKEYRERYNKMRSEA</sequence>